<keyword evidence="2" id="KW-0238">DNA-binding</keyword>
<keyword evidence="1" id="KW-0805">Transcription regulation</keyword>
<dbReference type="InterPro" id="IPR036388">
    <property type="entry name" value="WH-like_DNA-bd_sf"/>
</dbReference>
<keyword evidence="3" id="KW-0804">Transcription</keyword>
<dbReference type="RefSeq" id="WP_213655525.1">
    <property type="nucleotide sequence ID" value="NZ_BOSL01000010.1"/>
</dbReference>
<evidence type="ECO:0000256" key="3">
    <source>
        <dbReference type="ARBA" id="ARBA00023163"/>
    </source>
</evidence>
<evidence type="ECO:0000313" key="6">
    <source>
        <dbReference type="Proteomes" id="UP000679992"/>
    </source>
</evidence>
<feature type="domain" description="HTH marR-type" evidence="4">
    <location>
        <begin position="3"/>
        <end position="138"/>
    </location>
</feature>
<evidence type="ECO:0000259" key="4">
    <source>
        <dbReference type="PROSITE" id="PS50995"/>
    </source>
</evidence>
<dbReference type="InterPro" id="IPR036390">
    <property type="entry name" value="WH_DNA-bd_sf"/>
</dbReference>
<dbReference type="PRINTS" id="PR00598">
    <property type="entry name" value="HTHMARR"/>
</dbReference>
<dbReference type="SUPFAM" id="SSF46785">
    <property type="entry name" value="Winged helix' DNA-binding domain"/>
    <property type="match status" value="1"/>
</dbReference>
<keyword evidence="6" id="KW-1185">Reference proteome</keyword>
<dbReference type="InterPro" id="IPR011991">
    <property type="entry name" value="ArsR-like_HTH"/>
</dbReference>
<sequence length="140" mass="15805">MIEHNAASMISKIRDAVNKKIIAELEQNGVVDIVPSHGDILSLLFHSYGMPISALAEKINRTQPTVTVLVRKLEQLGYVERRRDEQDKRVILISLTEKGEQLGPTFRAVSNQLNEAIYGGLTLDEQAQLEDMLKRILKRL</sequence>
<dbReference type="CDD" id="cd00090">
    <property type="entry name" value="HTH_ARSR"/>
    <property type="match status" value="1"/>
</dbReference>
<accession>A0ABQ4MDT2</accession>
<evidence type="ECO:0000313" key="5">
    <source>
        <dbReference type="EMBL" id="GIP54154.1"/>
    </source>
</evidence>
<dbReference type="InterPro" id="IPR000835">
    <property type="entry name" value="HTH_MarR-typ"/>
</dbReference>
<protein>
    <recommendedName>
        <fullName evidence="4">HTH marR-type domain-containing protein</fullName>
    </recommendedName>
</protein>
<evidence type="ECO:0000256" key="2">
    <source>
        <dbReference type="ARBA" id="ARBA00023125"/>
    </source>
</evidence>
<dbReference type="EMBL" id="BOSL01000010">
    <property type="protein sequence ID" value="GIP54154.1"/>
    <property type="molecule type" value="Genomic_DNA"/>
</dbReference>
<dbReference type="PANTHER" id="PTHR42756">
    <property type="entry name" value="TRANSCRIPTIONAL REGULATOR, MARR"/>
    <property type="match status" value="1"/>
</dbReference>
<proteinExistence type="predicted"/>
<name>A0ABQ4MDT2_9BACL</name>
<dbReference type="Gene3D" id="1.10.10.10">
    <property type="entry name" value="Winged helix-like DNA-binding domain superfamily/Winged helix DNA-binding domain"/>
    <property type="match status" value="1"/>
</dbReference>
<dbReference type="PANTHER" id="PTHR42756:SF1">
    <property type="entry name" value="TRANSCRIPTIONAL REPRESSOR OF EMRAB OPERON"/>
    <property type="match status" value="1"/>
</dbReference>
<organism evidence="5 6">
    <name type="scientific">Paenibacillus vini</name>
    <dbReference type="NCBI Taxonomy" id="1476024"/>
    <lineage>
        <taxon>Bacteria</taxon>
        <taxon>Bacillati</taxon>
        <taxon>Bacillota</taxon>
        <taxon>Bacilli</taxon>
        <taxon>Bacillales</taxon>
        <taxon>Paenibacillaceae</taxon>
        <taxon>Paenibacillus</taxon>
    </lineage>
</organism>
<reference evidence="5 6" key="1">
    <citation type="submission" date="2021-03" db="EMBL/GenBank/DDBJ databases">
        <title>Antimicrobial resistance genes in bacteria isolated from Japanese honey, and their potential for conferring macrolide and lincosamide resistance in the American foulbrood pathogen Paenibacillus larvae.</title>
        <authorList>
            <person name="Okamoto M."/>
            <person name="Kumagai M."/>
            <person name="Kanamori H."/>
            <person name="Takamatsu D."/>
        </authorList>
    </citation>
    <scope>NUCLEOTIDE SEQUENCE [LARGE SCALE GENOMIC DNA]</scope>
    <source>
        <strain evidence="5 6">J42TS3</strain>
    </source>
</reference>
<dbReference type="SMART" id="SM00347">
    <property type="entry name" value="HTH_MARR"/>
    <property type="match status" value="1"/>
</dbReference>
<comment type="caution">
    <text evidence="5">The sequence shown here is derived from an EMBL/GenBank/DDBJ whole genome shotgun (WGS) entry which is preliminary data.</text>
</comment>
<dbReference type="Proteomes" id="UP000679992">
    <property type="component" value="Unassembled WGS sequence"/>
</dbReference>
<dbReference type="Pfam" id="PF01047">
    <property type="entry name" value="MarR"/>
    <property type="match status" value="1"/>
</dbReference>
<dbReference type="PROSITE" id="PS50995">
    <property type="entry name" value="HTH_MARR_2"/>
    <property type="match status" value="1"/>
</dbReference>
<gene>
    <name evidence="5" type="ORF">J42TS3_31890</name>
</gene>
<evidence type="ECO:0000256" key="1">
    <source>
        <dbReference type="ARBA" id="ARBA00023015"/>
    </source>
</evidence>